<organism evidence="4 5">
    <name type="scientific">Cohnella hongkongensis</name>
    <dbReference type="NCBI Taxonomy" id="178337"/>
    <lineage>
        <taxon>Bacteria</taxon>
        <taxon>Bacillati</taxon>
        <taxon>Bacillota</taxon>
        <taxon>Bacilli</taxon>
        <taxon>Bacillales</taxon>
        <taxon>Paenibacillaceae</taxon>
        <taxon>Cohnella</taxon>
    </lineage>
</organism>
<dbReference type="Proteomes" id="UP001596028">
    <property type="component" value="Unassembled WGS sequence"/>
</dbReference>
<dbReference type="Gene3D" id="3.40.50.2300">
    <property type="match status" value="1"/>
</dbReference>
<dbReference type="PROSITE" id="PS50110">
    <property type="entry name" value="RESPONSE_REGULATORY"/>
    <property type="match status" value="1"/>
</dbReference>
<dbReference type="RefSeq" id="WP_378092159.1">
    <property type="nucleotide sequence ID" value="NZ_JBHSEP010000001.1"/>
</dbReference>
<keyword evidence="1 2" id="KW-0597">Phosphoprotein</keyword>
<keyword evidence="5" id="KW-1185">Reference proteome</keyword>
<evidence type="ECO:0000256" key="1">
    <source>
        <dbReference type="ARBA" id="ARBA00022553"/>
    </source>
</evidence>
<comment type="caution">
    <text evidence="4">The sequence shown here is derived from an EMBL/GenBank/DDBJ whole genome shotgun (WGS) entry which is preliminary data.</text>
</comment>
<proteinExistence type="predicted"/>
<protein>
    <submittedName>
        <fullName evidence="4">Response regulator transcription factor</fullName>
    </submittedName>
</protein>
<dbReference type="InterPro" id="IPR011006">
    <property type="entry name" value="CheY-like_superfamily"/>
</dbReference>
<evidence type="ECO:0000259" key="3">
    <source>
        <dbReference type="PROSITE" id="PS50110"/>
    </source>
</evidence>
<dbReference type="SMART" id="SM00448">
    <property type="entry name" value="REC"/>
    <property type="match status" value="1"/>
</dbReference>
<feature type="domain" description="Response regulatory" evidence="3">
    <location>
        <begin position="3"/>
        <end position="75"/>
    </location>
</feature>
<dbReference type="InterPro" id="IPR050595">
    <property type="entry name" value="Bact_response_regulator"/>
</dbReference>
<dbReference type="EMBL" id="JBHSEP010000001">
    <property type="protein sequence ID" value="MFC4597250.1"/>
    <property type="molecule type" value="Genomic_DNA"/>
</dbReference>
<dbReference type="SUPFAM" id="SSF52172">
    <property type="entry name" value="CheY-like"/>
    <property type="match status" value="1"/>
</dbReference>
<sequence length="75" mass="8532">MNKILIVDDDPHFRKLISAILDKEGCEPHEACDGIEALALVETVPFDLVILDVMMPNMDGWQLCRQLRAYYDLAV</sequence>
<dbReference type="PANTHER" id="PTHR44591:SF3">
    <property type="entry name" value="RESPONSE REGULATORY DOMAIN-CONTAINING PROTEIN"/>
    <property type="match status" value="1"/>
</dbReference>
<dbReference type="InterPro" id="IPR001789">
    <property type="entry name" value="Sig_transdc_resp-reg_receiver"/>
</dbReference>
<dbReference type="CDD" id="cd17574">
    <property type="entry name" value="REC_OmpR"/>
    <property type="match status" value="1"/>
</dbReference>
<evidence type="ECO:0000256" key="2">
    <source>
        <dbReference type="PROSITE-ProRule" id="PRU00169"/>
    </source>
</evidence>
<dbReference type="PANTHER" id="PTHR44591">
    <property type="entry name" value="STRESS RESPONSE REGULATOR PROTEIN 1"/>
    <property type="match status" value="1"/>
</dbReference>
<dbReference type="Pfam" id="PF00072">
    <property type="entry name" value="Response_reg"/>
    <property type="match status" value="1"/>
</dbReference>
<evidence type="ECO:0000313" key="5">
    <source>
        <dbReference type="Proteomes" id="UP001596028"/>
    </source>
</evidence>
<name>A0ABV9F889_9BACL</name>
<reference evidence="5" key="1">
    <citation type="journal article" date="2019" name="Int. J. Syst. Evol. Microbiol.">
        <title>The Global Catalogue of Microorganisms (GCM) 10K type strain sequencing project: providing services to taxonomists for standard genome sequencing and annotation.</title>
        <authorList>
            <consortium name="The Broad Institute Genomics Platform"/>
            <consortium name="The Broad Institute Genome Sequencing Center for Infectious Disease"/>
            <person name="Wu L."/>
            <person name="Ma J."/>
        </authorList>
    </citation>
    <scope>NUCLEOTIDE SEQUENCE [LARGE SCALE GENOMIC DNA]</scope>
    <source>
        <strain evidence="5">CCUG 49571</strain>
    </source>
</reference>
<accession>A0ABV9F889</accession>
<gene>
    <name evidence="4" type="ORF">ACFO3S_03265</name>
</gene>
<evidence type="ECO:0000313" key="4">
    <source>
        <dbReference type="EMBL" id="MFC4597250.1"/>
    </source>
</evidence>
<feature type="modified residue" description="4-aspartylphosphate" evidence="2">
    <location>
        <position position="52"/>
    </location>
</feature>